<reference evidence="9 10" key="1">
    <citation type="submission" date="2024-09" db="EMBL/GenBank/DDBJ databases">
        <title>A chromosome-level genome assembly of Gray's grenadier anchovy, Coilia grayii.</title>
        <authorList>
            <person name="Fu Z."/>
        </authorList>
    </citation>
    <scope>NUCLEOTIDE SEQUENCE [LARGE SCALE GENOMIC DNA]</scope>
    <source>
        <strain evidence="9">G4</strain>
        <tissue evidence="9">Muscle</tissue>
    </source>
</reference>
<evidence type="ECO:0000256" key="3">
    <source>
        <dbReference type="ARBA" id="ARBA00022454"/>
    </source>
</evidence>
<dbReference type="AlphaFoldDB" id="A0ABD1JYW2"/>
<accession>A0ABD1JYW2</accession>
<keyword evidence="10" id="KW-1185">Reference proteome</keyword>
<evidence type="ECO:0000256" key="4">
    <source>
        <dbReference type="ARBA" id="ARBA00022838"/>
    </source>
</evidence>
<dbReference type="PANTHER" id="PTHR48122:SF1">
    <property type="entry name" value="CENTROMERE PROTEIN H"/>
    <property type="match status" value="1"/>
</dbReference>
<feature type="domain" description="Centromere protein H C-terminal" evidence="8">
    <location>
        <begin position="36"/>
        <end position="225"/>
    </location>
</feature>
<sequence>MDVCNQHEGVSPKSRNGAFNDCSPATITDEVSAIDLVRMKEALSNQCFEMSVQASLAVSNKRLIDDDADVSMYEEGLEETRTNLFNKTLALNRMQVWNAIMAKLIQNNESSVEMKMLAQHSLSRFTRIQKLKQESCELQDQITNLQKERLEMKVLIKKKMQEMAEVKEARESQAEVERLEKADTAMEKHRKFIAVSQNILRGIVLATRMNWMDNTKLADLVMGLESMPN</sequence>
<organism evidence="9 10">
    <name type="scientific">Coilia grayii</name>
    <name type="common">Gray's grenadier anchovy</name>
    <dbReference type="NCBI Taxonomy" id="363190"/>
    <lineage>
        <taxon>Eukaryota</taxon>
        <taxon>Metazoa</taxon>
        <taxon>Chordata</taxon>
        <taxon>Craniata</taxon>
        <taxon>Vertebrata</taxon>
        <taxon>Euteleostomi</taxon>
        <taxon>Actinopterygii</taxon>
        <taxon>Neopterygii</taxon>
        <taxon>Teleostei</taxon>
        <taxon>Clupei</taxon>
        <taxon>Clupeiformes</taxon>
        <taxon>Clupeoidei</taxon>
        <taxon>Engraulidae</taxon>
        <taxon>Coilinae</taxon>
        <taxon>Coilia</taxon>
    </lineage>
</organism>
<keyword evidence="4" id="KW-0995">Kinetochore</keyword>
<dbReference type="InterPro" id="IPR040034">
    <property type="entry name" value="CENP-H"/>
</dbReference>
<dbReference type="PANTHER" id="PTHR48122">
    <property type="entry name" value="CENTROMERE PROTEIN H"/>
    <property type="match status" value="1"/>
</dbReference>
<evidence type="ECO:0000259" key="8">
    <source>
        <dbReference type="Pfam" id="PF05837"/>
    </source>
</evidence>
<protein>
    <recommendedName>
        <fullName evidence="8">Centromere protein H C-terminal domain-containing protein</fullName>
    </recommendedName>
</protein>
<comment type="similarity">
    <text evidence="7">Belongs to the CENP-H/MCM16 family.</text>
</comment>
<comment type="caution">
    <text evidence="9">The sequence shown here is derived from an EMBL/GenBank/DDBJ whole genome shotgun (WGS) entry which is preliminary data.</text>
</comment>
<name>A0ABD1JYW2_9TELE</name>
<proteinExistence type="inferred from homology"/>
<dbReference type="Pfam" id="PF05837">
    <property type="entry name" value="CENP-H"/>
    <property type="match status" value="1"/>
</dbReference>
<dbReference type="InterPro" id="IPR008426">
    <property type="entry name" value="CENP-H_C"/>
</dbReference>
<dbReference type="EMBL" id="JBHFQA010000010">
    <property type="protein sequence ID" value="KAL2092068.1"/>
    <property type="molecule type" value="Genomic_DNA"/>
</dbReference>
<dbReference type="Proteomes" id="UP001591681">
    <property type="component" value="Unassembled WGS sequence"/>
</dbReference>
<dbReference type="GO" id="GO:0005634">
    <property type="term" value="C:nucleus"/>
    <property type="evidence" value="ECO:0007669"/>
    <property type="project" value="UniProtKB-SubCell"/>
</dbReference>
<keyword evidence="5" id="KW-0539">Nucleus</keyword>
<evidence type="ECO:0000256" key="5">
    <source>
        <dbReference type="ARBA" id="ARBA00023242"/>
    </source>
</evidence>
<evidence type="ECO:0000256" key="6">
    <source>
        <dbReference type="ARBA" id="ARBA00023328"/>
    </source>
</evidence>
<evidence type="ECO:0000313" key="10">
    <source>
        <dbReference type="Proteomes" id="UP001591681"/>
    </source>
</evidence>
<comment type="subcellular location">
    <subcellularLocation>
        <location evidence="2">Chromosome</location>
        <location evidence="2">Centromere</location>
        <location evidence="2">Kinetochore</location>
    </subcellularLocation>
    <subcellularLocation>
        <location evidence="1">Nucleus</location>
    </subcellularLocation>
</comment>
<evidence type="ECO:0000256" key="1">
    <source>
        <dbReference type="ARBA" id="ARBA00004123"/>
    </source>
</evidence>
<evidence type="ECO:0000256" key="7">
    <source>
        <dbReference type="ARBA" id="ARBA00025735"/>
    </source>
</evidence>
<keyword evidence="3" id="KW-0158">Chromosome</keyword>
<keyword evidence="6" id="KW-0137">Centromere</keyword>
<evidence type="ECO:0000256" key="2">
    <source>
        <dbReference type="ARBA" id="ARBA00004629"/>
    </source>
</evidence>
<evidence type="ECO:0000313" key="9">
    <source>
        <dbReference type="EMBL" id="KAL2092068.1"/>
    </source>
</evidence>
<dbReference type="GO" id="GO:0000776">
    <property type="term" value="C:kinetochore"/>
    <property type="evidence" value="ECO:0007669"/>
    <property type="project" value="UniProtKB-KW"/>
</dbReference>
<gene>
    <name evidence="9" type="ORF">ACEWY4_011866</name>
</gene>